<dbReference type="GO" id="GO:0003723">
    <property type="term" value="F:RNA binding"/>
    <property type="evidence" value="ECO:0007669"/>
    <property type="project" value="UniProtKB-UniRule"/>
</dbReference>
<dbReference type="PROSITE" id="PS51165">
    <property type="entry name" value="THUMP"/>
    <property type="match status" value="1"/>
</dbReference>
<evidence type="ECO:0000313" key="11">
    <source>
        <dbReference type="Proteomes" id="UP000249203"/>
    </source>
</evidence>
<accession>A0A327WZF6</accession>
<dbReference type="Pfam" id="PF22020">
    <property type="entry name" value="RlmL_1st"/>
    <property type="match status" value="1"/>
</dbReference>
<dbReference type="HAMAP" id="MF_01858">
    <property type="entry name" value="23SrRNA_methyltr_KL"/>
    <property type="match status" value="1"/>
</dbReference>
<evidence type="ECO:0000256" key="2">
    <source>
        <dbReference type="ARBA" id="ARBA00022552"/>
    </source>
</evidence>
<dbReference type="Proteomes" id="UP000249203">
    <property type="component" value="Unassembled WGS sequence"/>
</dbReference>
<comment type="catalytic activity">
    <reaction evidence="6">
        <text>guanosine(2445) in 23S rRNA + S-adenosyl-L-methionine = N(2)-methylguanosine(2445) in 23S rRNA + S-adenosyl-L-homocysteine + H(+)</text>
        <dbReference type="Rhea" id="RHEA:42740"/>
        <dbReference type="Rhea" id="RHEA-COMP:10215"/>
        <dbReference type="Rhea" id="RHEA-COMP:10216"/>
        <dbReference type="ChEBI" id="CHEBI:15378"/>
        <dbReference type="ChEBI" id="CHEBI:57856"/>
        <dbReference type="ChEBI" id="CHEBI:59789"/>
        <dbReference type="ChEBI" id="CHEBI:74269"/>
        <dbReference type="ChEBI" id="CHEBI:74481"/>
        <dbReference type="EC" id="2.1.1.173"/>
    </reaction>
</comment>
<reference evidence="10 12" key="1">
    <citation type="journal article" date="2018" name="Front. Microbiol.">
        <title>Genome-Based Analysis Reveals the Taxonomy and Diversity of the Family Idiomarinaceae.</title>
        <authorList>
            <person name="Liu Y."/>
            <person name="Lai Q."/>
            <person name="Shao Z."/>
        </authorList>
    </citation>
    <scope>NUCLEOTIDE SEQUENCE [LARGE SCALE GENOMIC DNA]</scope>
    <source>
        <strain evidence="10 12">CF12-14</strain>
    </source>
</reference>
<evidence type="ECO:0000313" key="12">
    <source>
        <dbReference type="Proteomes" id="UP000287865"/>
    </source>
</evidence>
<dbReference type="Gene3D" id="3.40.50.150">
    <property type="entry name" value="Vaccinia Virus protein VP39"/>
    <property type="match status" value="2"/>
</dbReference>
<dbReference type="EMBL" id="QLMD01000004">
    <property type="protein sequence ID" value="RAJ98937.1"/>
    <property type="molecule type" value="Genomic_DNA"/>
</dbReference>
<dbReference type="InterPro" id="IPR000241">
    <property type="entry name" value="RlmKL-like_Mtase"/>
</dbReference>
<dbReference type="EMBL" id="PIPK01000004">
    <property type="protein sequence ID" value="RUO25080.1"/>
    <property type="molecule type" value="Genomic_DNA"/>
</dbReference>
<protein>
    <recommendedName>
        <fullName evidence="6">Ribosomal RNA large subunit methyltransferase K/L</fullName>
    </recommendedName>
    <domain>
        <recommendedName>
            <fullName evidence="6">23S rRNA m2G2445 methyltransferase</fullName>
            <ecNumber evidence="6">2.1.1.173</ecNumber>
        </recommendedName>
        <alternativeName>
            <fullName evidence="6">rRNA (guanine-N(2)-)-methyltransferase RlmL</fullName>
        </alternativeName>
    </domain>
    <domain>
        <recommendedName>
            <fullName evidence="6">23S rRNA m7G2069 methyltransferase</fullName>
            <ecNumber evidence="6">2.1.1.264</ecNumber>
        </recommendedName>
        <alternativeName>
            <fullName evidence="6">rRNA (guanine-N(7)-)-methyltransferase RlmK</fullName>
        </alternativeName>
    </domain>
</protein>
<organism evidence="9 11">
    <name type="scientific">Aliidiomarina maris</name>
    <dbReference type="NCBI Taxonomy" id="531312"/>
    <lineage>
        <taxon>Bacteria</taxon>
        <taxon>Pseudomonadati</taxon>
        <taxon>Pseudomonadota</taxon>
        <taxon>Gammaproteobacteria</taxon>
        <taxon>Alteromonadales</taxon>
        <taxon>Idiomarinaceae</taxon>
        <taxon>Aliidiomarina</taxon>
    </lineage>
</organism>
<dbReference type="InterPro" id="IPR004114">
    <property type="entry name" value="THUMP_dom"/>
</dbReference>
<evidence type="ECO:0000256" key="3">
    <source>
        <dbReference type="ARBA" id="ARBA00022603"/>
    </source>
</evidence>
<dbReference type="OrthoDB" id="9809404at2"/>
<evidence type="ECO:0000256" key="5">
    <source>
        <dbReference type="ARBA" id="ARBA00022691"/>
    </source>
</evidence>
<dbReference type="Gene3D" id="3.30.2130.30">
    <property type="match status" value="1"/>
</dbReference>
<keyword evidence="2 6" id="KW-0698">rRNA processing</keyword>
<evidence type="ECO:0000259" key="8">
    <source>
        <dbReference type="PROSITE" id="PS51165"/>
    </source>
</evidence>
<evidence type="ECO:0000313" key="10">
    <source>
        <dbReference type="EMBL" id="RUO25080.1"/>
    </source>
</evidence>
<dbReference type="CDD" id="cd02440">
    <property type="entry name" value="AdoMet_MTases"/>
    <property type="match status" value="1"/>
</dbReference>
<comment type="caution">
    <text evidence="9">The sequence shown here is derived from an EMBL/GenBank/DDBJ whole genome shotgun (WGS) entry which is preliminary data.</text>
</comment>
<sequence>MLNYFATCAKGLESLLFEELQSLGASDVKQTLAGCYFRGEQQVGYRVCLWSRLASRVLLQIDKQPVQTREELLQAATDIDWPSLFSDRATFAVDFRGTNQSLKHTQFSARVVKDGVVDRFREDQHGRPNVDPDQPDVRINVRLAKDHASFYLDLSGESLHKRGYRAEKGAAPLRETLAAAVVERSGIAQLLATTTDEHKTLLDLFAGSGTLLLEAALVLTDRAPGLARERWGFEGWRGHREKVWQALKQEAIERFEHGRQNCQVRLVAVDMDASVLQAAKHNASVLEVEHLFEFHCADALAFDASELPSGLIISNPPYGERLGDELGVLLMFRQLGQRLRTHYQGWRVGLLAPEEVLLKRLKLTSDKKYKLFNGAIPVTLALFDINESQVEFTKTHDDAVANRLRKNAQKLGKWARKEGVSCYRLYDADIPEYNAAIDVYADYLVVQEYAAPSNIPGGVADDRFWHILETIPAVLPFDEQHMVVKQRKRQQGKEQYEKQDNEQTIEFEVSEYNAKFKVNLSDYLDTGLFLDHRIVRKHIQSIAAGKRVLNLFAYTGTASVHAGLGGASHITTVDLSRTYLNWAKDNFRLNHLTITKHDFIQADCLNWLADMAASQAEQWDLIFLDPPTFSNSKRMEQSFDVQRDHLTLLQDAASLLAPGGTLVFSTNKRKFKIDQAGLTAAGLVAEDKSAWSIPEDFKRNKHIHQCWFISHG</sequence>
<dbReference type="InterPro" id="IPR019614">
    <property type="entry name" value="SAM-dep_methyl-trfase"/>
</dbReference>
<comment type="function">
    <text evidence="6">Specifically methylates the guanine in position 2445 (m2G2445) and the guanine in position 2069 (m7G2069) of 23S rRNA.</text>
</comment>
<dbReference type="Pfam" id="PF01170">
    <property type="entry name" value="UPF0020"/>
    <property type="match status" value="1"/>
</dbReference>
<dbReference type="SUPFAM" id="SSF53335">
    <property type="entry name" value="S-adenosyl-L-methionine-dependent methyltransferases"/>
    <property type="match status" value="2"/>
</dbReference>
<dbReference type="Pfam" id="PF10672">
    <property type="entry name" value="Methyltrans_SAM"/>
    <property type="match status" value="1"/>
</dbReference>
<dbReference type="EC" id="2.1.1.173" evidence="6"/>
<dbReference type="GO" id="GO:0005737">
    <property type="term" value="C:cytoplasm"/>
    <property type="evidence" value="ECO:0007669"/>
    <property type="project" value="UniProtKB-SubCell"/>
</dbReference>
<dbReference type="Pfam" id="PF02926">
    <property type="entry name" value="THUMP"/>
    <property type="match status" value="1"/>
</dbReference>
<dbReference type="InterPro" id="IPR002052">
    <property type="entry name" value="DNA_methylase_N6_adenine_CS"/>
</dbReference>
<dbReference type="PIRSF" id="PIRSF037618">
    <property type="entry name" value="RNA_Mtase_bacteria_prd"/>
    <property type="match status" value="1"/>
</dbReference>
<dbReference type="SMART" id="SM00981">
    <property type="entry name" value="THUMP"/>
    <property type="match status" value="1"/>
</dbReference>
<dbReference type="Proteomes" id="UP000287865">
    <property type="component" value="Unassembled WGS sequence"/>
</dbReference>
<evidence type="ECO:0000313" key="9">
    <source>
        <dbReference type="EMBL" id="RAJ98937.1"/>
    </source>
</evidence>
<keyword evidence="5 6" id="KW-0949">S-adenosyl-L-methionine</keyword>
<comment type="subcellular location">
    <subcellularLocation>
        <location evidence="6">Cytoplasm</location>
    </subcellularLocation>
</comment>
<evidence type="ECO:0000256" key="4">
    <source>
        <dbReference type="ARBA" id="ARBA00022679"/>
    </source>
</evidence>
<dbReference type="GO" id="GO:0052915">
    <property type="term" value="F:23S rRNA (guanine(2445)-N(2))-methyltransferase activity"/>
    <property type="evidence" value="ECO:0007669"/>
    <property type="project" value="UniProtKB-UniRule"/>
</dbReference>
<dbReference type="InterPro" id="IPR017244">
    <property type="entry name" value="23SrRNA_methyltr_KL"/>
</dbReference>
<evidence type="ECO:0000256" key="6">
    <source>
        <dbReference type="HAMAP-Rule" id="MF_01858"/>
    </source>
</evidence>
<keyword evidence="1 6" id="KW-0963">Cytoplasm</keyword>
<keyword evidence="12" id="KW-1185">Reference proteome</keyword>
<dbReference type="PANTHER" id="PTHR47313:SF1">
    <property type="entry name" value="RIBOSOMAL RNA LARGE SUBUNIT METHYLTRANSFERASE K_L"/>
    <property type="match status" value="1"/>
</dbReference>
<dbReference type="PANTHER" id="PTHR47313">
    <property type="entry name" value="RIBOSOMAL RNA LARGE SUBUNIT METHYLTRANSFERASE K/L"/>
    <property type="match status" value="1"/>
</dbReference>
<dbReference type="CDD" id="cd11715">
    <property type="entry name" value="THUMP_AdoMetMT"/>
    <property type="match status" value="1"/>
</dbReference>
<keyword evidence="3 6" id="KW-0489">Methyltransferase</keyword>
<dbReference type="InterPro" id="IPR054170">
    <property type="entry name" value="RlmL_1st"/>
</dbReference>
<dbReference type="NCBIfam" id="NF008748">
    <property type="entry name" value="PRK11783.1"/>
    <property type="match status" value="1"/>
</dbReference>
<gene>
    <name evidence="6" type="primary">rlmL</name>
    <name evidence="9" type="ORF">B0I24_104140</name>
    <name evidence="10" type="ORF">CWE07_06270</name>
</gene>
<dbReference type="PROSITE" id="PS00092">
    <property type="entry name" value="N6_MTASE"/>
    <property type="match status" value="1"/>
</dbReference>
<name>A0A327WZF6_9GAMM</name>
<dbReference type="Gene3D" id="3.30.750.80">
    <property type="entry name" value="RNA methyltransferase domain (HRMD) like"/>
    <property type="match status" value="1"/>
</dbReference>
<dbReference type="GO" id="GO:0070043">
    <property type="term" value="F:rRNA (guanine-N7-)-methyltransferase activity"/>
    <property type="evidence" value="ECO:0007669"/>
    <property type="project" value="UniProtKB-UniRule"/>
</dbReference>
<feature type="domain" description="THUMP" evidence="8">
    <location>
        <begin position="43"/>
        <end position="154"/>
    </location>
</feature>
<keyword evidence="4 6" id="KW-0808">Transferase</keyword>
<dbReference type="EC" id="2.1.1.264" evidence="6"/>
<dbReference type="RefSeq" id="WP_111569026.1">
    <property type="nucleotide sequence ID" value="NZ_PIPK01000004.1"/>
</dbReference>
<dbReference type="InterPro" id="IPR029063">
    <property type="entry name" value="SAM-dependent_MTases_sf"/>
</dbReference>
<comment type="similarity">
    <text evidence="6">Belongs to the methyltransferase superfamily. RlmKL family.</text>
</comment>
<evidence type="ECO:0000256" key="1">
    <source>
        <dbReference type="ARBA" id="ARBA00022490"/>
    </source>
</evidence>
<reference evidence="9 11" key="2">
    <citation type="submission" date="2018-06" db="EMBL/GenBank/DDBJ databases">
        <title>Genomic Encyclopedia of Type Strains, Phase III (KMG-III): the genomes of soil and plant-associated and newly described type strains.</title>
        <authorList>
            <person name="Whitman W."/>
        </authorList>
    </citation>
    <scope>NUCLEOTIDE SEQUENCE [LARGE SCALE GENOMIC DNA]</scope>
    <source>
        <strain evidence="9 11">CGMCC 1.15366</strain>
    </source>
</reference>
<comment type="catalytic activity">
    <reaction evidence="6">
        <text>guanosine(2069) in 23S rRNA + S-adenosyl-L-methionine = N(2)-methylguanosine(2069) in 23S rRNA + S-adenosyl-L-homocysteine + H(+)</text>
        <dbReference type="Rhea" id="RHEA:43772"/>
        <dbReference type="Rhea" id="RHEA-COMP:10688"/>
        <dbReference type="Rhea" id="RHEA-COMP:10689"/>
        <dbReference type="ChEBI" id="CHEBI:15378"/>
        <dbReference type="ChEBI" id="CHEBI:57856"/>
        <dbReference type="ChEBI" id="CHEBI:59789"/>
        <dbReference type="ChEBI" id="CHEBI:74269"/>
        <dbReference type="ChEBI" id="CHEBI:74481"/>
        <dbReference type="EC" id="2.1.1.264"/>
    </reaction>
</comment>
<dbReference type="AlphaFoldDB" id="A0A327WZF6"/>
<evidence type="ECO:0000256" key="7">
    <source>
        <dbReference type="PROSITE-ProRule" id="PRU00529"/>
    </source>
</evidence>
<proteinExistence type="inferred from homology"/>
<keyword evidence="7" id="KW-0694">RNA-binding</keyword>